<keyword evidence="4 7" id="KW-0326">Glycosidase</keyword>
<evidence type="ECO:0000259" key="9">
    <source>
        <dbReference type="Pfam" id="PF16369"/>
    </source>
</evidence>
<keyword evidence="3 7" id="KW-0378">Hydrolase</keyword>
<comment type="caution">
    <text evidence="10">The sequence shown here is derived from an EMBL/GenBank/DDBJ whole genome shotgun (WGS) entry which is preliminary data.</text>
</comment>
<dbReference type="Pfam" id="PF16369">
    <property type="entry name" value="GH43_C"/>
    <property type="match status" value="1"/>
</dbReference>
<dbReference type="InterPro" id="IPR023296">
    <property type="entry name" value="Glyco_hydro_beta-prop_sf"/>
</dbReference>
<dbReference type="AlphaFoldDB" id="A0A502GQ50"/>
<dbReference type="PANTHER" id="PTHR43301:SF3">
    <property type="entry name" value="ARABINAN ENDO-1,5-ALPHA-L-ARABINOSIDASE A-RELATED"/>
    <property type="match status" value="1"/>
</dbReference>
<dbReference type="CDD" id="cd08998">
    <property type="entry name" value="GH43_Arb43a-like"/>
    <property type="match status" value="1"/>
</dbReference>
<evidence type="ECO:0000256" key="1">
    <source>
        <dbReference type="ARBA" id="ARBA00004834"/>
    </source>
</evidence>
<evidence type="ECO:0000256" key="6">
    <source>
        <dbReference type="PIRSR" id="PIRSR606710-2"/>
    </source>
</evidence>
<dbReference type="SUPFAM" id="SSF75005">
    <property type="entry name" value="Arabinanase/levansucrase/invertase"/>
    <property type="match status" value="1"/>
</dbReference>
<feature type="compositionally biased region" description="Pro residues" evidence="8">
    <location>
        <begin position="66"/>
        <end position="79"/>
    </location>
</feature>
<dbReference type="GO" id="GO:0004553">
    <property type="term" value="F:hydrolase activity, hydrolyzing O-glycosyl compounds"/>
    <property type="evidence" value="ECO:0007669"/>
    <property type="project" value="InterPro"/>
</dbReference>
<dbReference type="PANTHER" id="PTHR43301">
    <property type="entry name" value="ARABINAN ENDO-1,5-ALPHA-L-ARABINOSIDASE"/>
    <property type="match status" value="1"/>
</dbReference>
<sequence length="504" mass="54794">MSMTVSIIQRFNTTSYQFPSGRAPFLFYPKIPMKKPLSPSLRWSGLLVALLLGATSCKKEETAASPTPPTPPPTVPTPTPTAFDIADTYANVAALGSLGQWGPYNVHDPAVIKDDDGYYYMYSTDVGYGISDAVLTPGLQVRRSKDLVQWEFVGWALKGLPPLGVAYITQRGGVPNKLLWAPYVLKVGSEYRLYYSLASNVFKLSTIGLATASAPTGPWTEKGLVVTTDNSSADITNGIDPTVIVDQQGQHRIYYGSAFDGIHVVKLDAATGLNATPGDRGPRIAQRGSTGGQINGNIEGPEIVYNKEQGKYYLFISYDWLQTKYNVRVGRANSPQGPFLDFRGRDLNLAEDHGPMILAPYQFEGHSGWQGTGHCGVFSDGNGQYYMAHQGRPGIDSYYMDLHVRKIFWTPSGWPVVSPERYAGEDNSAVAPADLAGTWEQITLNYIVIPGYGNEQLTPNFQYSTALTLAADGTFGGATAGTWAYAAPWLTLRFANGTSAPVYV</sequence>
<evidence type="ECO:0000256" key="4">
    <source>
        <dbReference type="ARBA" id="ARBA00023295"/>
    </source>
</evidence>
<feature type="region of interest" description="Disordered" evidence="8">
    <location>
        <begin position="60"/>
        <end position="79"/>
    </location>
</feature>
<proteinExistence type="inferred from homology"/>
<dbReference type="Pfam" id="PF04616">
    <property type="entry name" value="Glyco_hydro_43"/>
    <property type="match status" value="1"/>
</dbReference>
<evidence type="ECO:0000313" key="10">
    <source>
        <dbReference type="EMBL" id="TPG63652.1"/>
    </source>
</evidence>
<feature type="site" description="Important for catalytic activity, responsible for pKa modulation of the active site Glu and correct orientation of both the proton donor and substrate" evidence="6">
    <location>
        <position position="240"/>
    </location>
</feature>
<dbReference type="GO" id="GO:0005975">
    <property type="term" value="P:carbohydrate metabolic process"/>
    <property type="evidence" value="ECO:0007669"/>
    <property type="project" value="InterPro"/>
</dbReference>
<dbReference type="Gene3D" id="2.115.10.20">
    <property type="entry name" value="Glycosyl hydrolase domain, family 43"/>
    <property type="match status" value="1"/>
</dbReference>
<evidence type="ECO:0000256" key="2">
    <source>
        <dbReference type="ARBA" id="ARBA00009865"/>
    </source>
</evidence>
<comment type="pathway">
    <text evidence="1">Glycan metabolism; L-arabinan degradation.</text>
</comment>
<evidence type="ECO:0000313" key="11">
    <source>
        <dbReference type="Proteomes" id="UP000317646"/>
    </source>
</evidence>
<feature type="domain" description="Extracellular endo-alpha-(1-&gt;5)-L-arabinanase C-terminal" evidence="9">
    <location>
        <begin position="419"/>
        <end position="489"/>
    </location>
</feature>
<dbReference type="EMBL" id="RCYZ01000007">
    <property type="protein sequence ID" value="TPG63652.1"/>
    <property type="molecule type" value="Genomic_DNA"/>
</dbReference>
<feature type="active site" description="Proton donor" evidence="5">
    <location>
        <position position="299"/>
    </location>
</feature>
<protein>
    <submittedName>
        <fullName evidence="10">Arabinan endo-1,5-alpha-L-arabinosidase</fullName>
    </submittedName>
</protein>
<evidence type="ECO:0000256" key="3">
    <source>
        <dbReference type="ARBA" id="ARBA00022801"/>
    </source>
</evidence>
<name>A0A502GQ50_9BACT</name>
<feature type="active site" description="Proton acceptor" evidence="5">
    <location>
        <position position="108"/>
    </location>
</feature>
<evidence type="ECO:0000256" key="8">
    <source>
        <dbReference type="SAM" id="MobiDB-lite"/>
    </source>
</evidence>
<gene>
    <name evidence="10" type="ORF">EAH73_16495</name>
</gene>
<evidence type="ECO:0000256" key="7">
    <source>
        <dbReference type="RuleBase" id="RU361187"/>
    </source>
</evidence>
<organism evidence="10 11">
    <name type="scientific">Hymenobacter nivis</name>
    <dbReference type="NCBI Taxonomy" id="1850093"/>
    <lineage>
        <taxon>Bacteria</taxon>
        <taxon>Pseudomonadati</taxon>
        <taxon>Bacteroidota</taxon>
        <taxon>Cytophagia</taxon>
        <taxon>Cytophagales</taxon>
        <taxon>Hymenobacteraceae</taxon>
        <taxon>Hymenobacter</taxon>
    </lineage>
</organism>
<dbReference type="InterPro" id="IPR032291">
    <property type="entry name" value="Abn2_C"/>
</dbReference>
<keyword evidence="11" id="KW-1185">Reference proteome</keyword>
<evidence type="ECO:0000256" key="5">
    <source>
        <dbReference type="PIRSR" id="PIRSR606710-1"/>
    </source>
</evidence>
<reference evidence="10 11" key="1">
    <citation type="journal article" date="2019" name="Environ. Microbiol.">
        <title>Species interactions and distinct microbial communities in high Arctic permafrost affected cryosols are associated with the CH4 and CO2 gas fluxes.</title>
        <authorList>
            <person name="Altshuler I."/>
            <person name="Hamel J."/>
            <person name="Turney S."/>
            <person name="Magnuson E."/>
            <person name="Levesque R."/>
            <person name="Greer C."/>
            <person name="Whyte L.G."/>
        </authorList>
    </citation>
    <scope>NUCLEOTIDE SEQUENCE [LARGE SCALE GENOMIC DNA]</scope>
    <source>
        <strain evidence="10 11">S9.2P</strain>
    </source>
</reference>
<dbReference type="InterPro" id="IPR006710">
    <property type="entry name" value="Glyco_hydro_43"/>
</dbReference>
<accession>A0A502GQ50</accession>
<comment type="similarity">
    <text evidence="2 7">Belongs to the glycosyl hydrolase 43 family.</text>
</comment>
<dbReference type="Proteomes" id="UP000317646">
    <property type="component" value="Unassembled WGS sequence"/>
</dbReference>
<dbReference type="InterPro" id="IPR050727">
    <property type="entry name" value="GH43_arabinanases"/>
</dbReference>